<evidence type="ECO:0000313" key="2">
    <source>
        <dbReference type="Proteomes" id="UP000268014"/>
    </source>
</evidence>
<sequence>MRYDAIQRRRIVSDYGWFERNIESQWVDIVKPKRKVFQKLLAQQC</sequence>
<evidence type="ECO:0000313" key="3">
    <source>
        <dbReference type="WBParaSite" id="HPLM_0000041601-mRNA-1"/>
    </source>
</evidence>
<organism evidence="3">
    <name type="scientific">Haemonchus placei</name>
    <name type="common">Barber's pole worm</name>
    <dbReference type="NCBI Taxonomy" id="6290"/>
    <lineage>
        <taxon>Eukaryota</taxon>
        <taxon>Metazoa</taxon>
        <taxon>Ecdysozoa</taxon>
        <taxon>Nematoda</taxon>
        <taxon>Chromadorea</taxon>
        <taxon>Rhabditida</taxon>
        <taxon>Rhabditina</taxon>
        <taxon>Rhabditomorpha</taxon>
        <taxon>Strongyloidea</taxon>
        <taxon>Trichostrongylidae</taxon>
        <taxon>Haemonchus</taxon>
    </lineage>
</organism>
<evidence type="ECO:0000313" key="1">
    <source>
        <dbReference type="EMBL" id="VDO05337.1"/>
    </source>
</evidence>
<proteinExistence type="predicted"/>
<accession>A0A0N4VSZ9</accession>
<keyword evidence="2" id="KW-1185">Reference proteome</keyword>
<dbReference type="Proteomes" id="UP000268014">
    <property type="component" value="Unassembled WGS sequence"/>
</dbReference>
<dbReference type="EMBL" id="UZAF01000284">
    <property type="protein sequence ID" value="VDO05337.1"/>
    <property type="molecule type" value="Genomic_DNA"/>
</dbReference>
<reference evidence="1 2" key="2">
    <citation type="submission" date="2018-11" db="EMBL/GenBank/DDBJ databases">
        <authorList>
            <consortium name="Pathogen Informatics"/>
        </authorList>
    </citation>
    <scope>NUCLEOTIDE SEQUENCE [LARGE SCALE GENOMIC DNA]</scope>
    <source>
        <strain evidence="1 2">MHpl1</strain>
    </source>
</reference>
<gene>
    <name evidence="1" type="ORF">HPLM_LOCUS417</name>
</gene>
<name>A0A0N4VSZ9_HAEPC</name>
<reference evidence="3" key="1">
    <citation type="submission" date="2017-02" db="UniProtKB">
        <authorList>
            <consortium name="WormBaseParasite"/>
        </authorList>
    </citation>
    <scope>IDENTIFICATION</scope>
</reference>
<dbReference type="AlphaFoldDB" id="A0A0N4VSZ9"/>
<dbReference type="WBParaSite" id="HPLM_0000041601-mRNA-1">
    <property type="protein sequence ID" value="HPLM_0000041601-mRNA-1"/>
    <property type="gene ID" value="HPLM_0000041601"/>
</dbReference>
<protein>
    <submittedName>
        <fullName evidence="3">Transcriptional regulator</fullName>
    </submittedName>
</protein>